<comment type="caution">
    <text evidence="1">The sequence shown here is derived from an EMBL/GenBank/DDBJ whole genome shotgun (WGS) entry which is preliminary data.</text>
</comment>
<dbReference type="PANTHER" id="PTHR46759:SF1">
    <property type="entry name" value="LEUCINE-RICH REPEAT-CONTAINING PROTEIN 72"/>
    <property type="match status" value="1"/>
</dbReference>
<evidence type="ECO:0000313" key="1">
    <source>
        <dbReference type="EMBL" id="KAK6190712.1"/>
    </source>
</evidence>
<dbReference type="PANTHER" id="PTHR46759">
    <property type="entry name" value="LEUCINE-RICH REPEAT-CONTAINING PROTEIN 72"/>
    <property type="match status" value="1"/>
</dbReference>
<organism evidence="1 2">
    <name type="scientific">Patella caerulea</name>
    <name type="common">Rayed Mediterranean limpet</name>
    <dbReference type="NCBI Taxonomy" id="87958"/>
    <lineage>
        <taxon>Eukaryota</taxon>
        <taxon>Metazoa</taxon>
        <taxon>Spiralia</taxon>
        <taxon>Lophotrochozoa</taxon>
        <taxon>Mollusca</taxon>
        <taxon>Gastropoda</taxon>
        <taxon>Patellogastropoda</taxon>
        <taxon>Patelloidea</taxon>
        <taxon>Patellidae</taxon>
        <taxon>Patella</taxon>
    </lineage>
</organism>
<dbReference type="InterPro" id="IPR032675">
    <property type="entry name" value="LRR_dom_sf"/>
</dbReference>
<proteinExistence type="predicted"/>
<dbReference type="SUPFAM" id="SSF52075">
    <property type="entry name" value="Outer arm dynein light chain 1"/>
    <property type="match status" value="1"/>
</dbReference>
<dbReference type="InterPro" id="IPR001611">
    <property type="entry name" value="Leu-rich_rpt"/>
</dbReference>
<sequence length="271" mass="31705">MAALAKLSEKIITNYLENQNIKKDKDVEELYLARQGLTEVCSLRQFKFLKHLWLNGNKLRRVNCLNGNCRLVELYLHNNEIIEISGALQHLTCLKLLFLNNNQLTRLDSVLSELKKMNCLQTLNLFDNPIAQEPDYRIHVINALKSVVLLDRQEVNNLERNMAHKVYQQERNHVSESVAFGRRSQGSPGLYHQFNSLKCEATKFDNRDIGNSFLRDQVLHETHEDACNDRRSKKSIMLYTCLDWSKVPRIEERRTSEHPFDSPEIVTHVYR</sequence>
<dbReference type="EMBL" id="JAZGQO010000002">
    <property type="protein sequence ID" value="KAK6190712.1"/>
    <property type="molecule type" value="Genomic_DNA"/>
</dbReference>
<accession>A0AAN8Q7J5</accession>
<reference evidence="1 2" key="1">
    <citation type="submission" date="2024-01" db="EMBL/GenBank/DDBJ databases">
        <title>The genome of the rayed Mediterranean limpet Patella caerulea (Linnaeus, 1758).</title>
        <authorList>
            <person name="Anh-Thu Weber A."/>
            <person name="Halstead-Nussloch G."/>
        </authorList>
    </citation>
    <scope>NUCLEOTIDE SEQUENCE [LARGE SCALE GENOMIC DNA]</scope>
    <source>
        <strain evidence="1">AATW-2023a</strain>
        <tissue evidence="1">Whole specimen</tissue>
    </source>
</reference>
<keyword evidence="2" id="KW-1185">Reference proteome</keyword>
<gene>
    <name evidence="1" type="ORF">SNE40_002515</name>
</gene>
<dbReference type="Pfam" id="PF14580">
    <property type="entry name" value="LRR_9"/>
    <property type="match status" value="1"/>
</dbReference>
<dbReference type="PROSITE" id="PS51450">
    <property type="entry name" value="LRR"/>
    <property type="match status" value="1"/>
</dbReference>
<name>A0AAN8Q7J5_PATCE</name>
<protein>
    <submittedName>
        <fullName evidence="1">Uncharacterized protein</fullName>
    </submittedName>
</protein>
<dbReference type="AlphaFoldDB" id="A0AAN8Q7J5"/>
<evidence type="ECO:0000313" key="2">
    <source>
        <dbReference type="Proteomes" id="UP001347796"/>
    </source>
</evidence>
<dbReference type="Gene3D" id="3.80.10.10">
    <property type="entry name" value="Ribonuclease Inhibitor"/>
    <property type="match status" value="1"/>
</dbReference>
<dbReference type="Proteomes" id="UP001347796">
    <property type="component" value="Unassembled WGS sequence"/>
</dbReference>
<dbReference type="InterPro" id="IPR042655">
    <property type="entry name" value="LRC72"/>
</dbReference>